<gene>
    <name evidence="2" type="ORF">N7458_008723</name>
</gene>
<accession>A0AAD6G2F0</accession>
<evidence type="ECO:0000313" key="2">
    <source>
        <dbReference type="EMBL" id="KAJ5444851.1"/>
    </source>
</evidence>
<dbReference type="Gene3D" id="3.40.50.150">
    <property type="entry name" value="Vaccinia Virus protein VP39"/>
    <property type="match status" value="1"/>
</dbReference>
<sequence>MICLFYPLNRIIDLFIPSFMVMIGIVFGVYTFLEVLATERRRRLAFNFKHWHDQQFTRLWKTFGPLGSNVLRSTISPLAAVANGVVLDIGPGDGQNLAHYKSENIMKLYLVEPCVGLYKRLRENVKKAGLEDVTTIIGQSLLYSFYPFKLPKCDIQTVGFKMTMFFMTMA</sequence>
<keyword evidence="1" id="KW-1133">Transmembrane helix</keyword>
<dbReference type="SUPFAM" id="SSF53335">
    <property type="entry name" value="S-adenosyl-L-methionine-dependent methyltransferases"/>
    <property type="match status" value="1"/>
</dbReference>
<comment type="caution">
    <text evidence="2">The sequence shown here is derived from an EMBL/GenBank/DDBJ whole genome shotgun (WGS) entry which is preliminary data.</text>
</comment>
<reference evidence="2" key="1">
    <citation type="submission" date="2022-12" db="EMBL/GenBank/DDBJ databases">
        <authorList>
            <person name="Petersen C."/>
        </authorList>
    </citation>
    <scope>NUCLEOTIDE SEQUENCE</scope>
    <source>
        <strain evidence="2">IBT 16125</strain>
    </source>
</reference>
<feature type="transmembrane region" description="Helical" evidence="1">
    <location>
        <begin position="14"/>
        <end position="33"/>
    </location>
</feature>
<name>A0AAD6G2F0_9EURO</name>
<evidence type="ECO:0000256" key="1">
    <source>
        <dbReference type="SAM" id="Phobius"/>
    </source>
</evidence>
<reference evidence="2" key="2">
    <citation type="journal article" date="2023" name="IMA Fungus">
        <title>Comparative genomic study of the Penicillium genus elucidates a diverse pangenome and 15 lateral gene transfer events.</title>
        <authorList>
            <person name="Petersen C."/>
            <person name="Sorensen T."/>
            <person name="Nielsen M.R."/>
            <person name="Sondergaard T.E."/>
            <person name="Sorensen J.L."/>
            <person name="Fitzpatrick D.A."/>
            <person name="Frisvad J.C."/>
            <person name="Nielsen K.L."/>
        </authorList>
    </citation>
    <scope>NUCLEOTIDE SEQUENCE</scope>
    <source>
        <strain evidence="2">IBT 16125</strain>
    </source>
</reference>
<evidence type="ECO:0000313" key="3">
    <source>
        <dbReference type="Proteomes" id="UP001213681"/>
    </source>
</evidence>
<keyword evidence="3" id="KW-1185">Reference proteome</keyword>
<keyword evidence="1" id="KW-0812">Transmembrane</keyword>
<proteinExistence type="predicted"/>
<dbReference type="Proteomes" id="UP001213681">
    <property type="component" value="Unassembled WGS sequence"/>
</dbReference>
<protein>
    <submittedName>
        <fullName evidence="2">Uncharacterized protein</fullName>
    </submittedName>
</protein>
<dbReference type="EMBL" id="JAPVEA010000007">
    <property type="protein sequence ID" value="KAJ5444851.1"/>
    <property type="molecule type" value="Genomic_DNA"/>
</dbReference>
<dbReference type="InterPro" id="IPR029063">
    <property type="entry name" value="SAM-dependent_MTases_sf"/>
</dbReference>
<organism evidence="2 3">
    <name type="scientific">Penicillium daleae</name>
    <dbReference type="NCBI Taxonomy" id="63821"/>
    <lineage>
        <taxon>Eukaryota</taxon>
        <taxon>Fungi</taxon>
        <taxon>Dikarya</taxon>
        <taxon>Ascomycota</taxon>
        <taxon>Pezizomycotina</taxon>
        <taxon>Eurotiomycetes</taxon>
        <taxon>Eurotiomycetidae</taxon>
        <taxon>Eurotiales</taxon>
        <taxon>Aspergillaceae</taxon>
        <taxon>Penicillium</taxon>
    </lineage>
</organism>
<dbReference type="GeneID" id="81602348"/>
<keyword evidence="1" id="KW-0472">Membrane</keyword>
<dbReference type="RefSeq" id="XP_056764931.1">
    <property type="nucleotide sequence ID" value="XM_056912105.1"/>
</dbReference>
<dbReference type="AlphaFoldDB" id="A0AAD6G2F0"/>